<dbReference type="Pfam" id="PF13516">
    <property type="entry name" value="LRR_6"/>
    <property type="match status" value="2"/>
</dbReference>
<dbReference type="SMART" id="SM00368">
    <property type="entry name" value="LRR_RI"/>
    <property type="match status" value="7"/>
</dbReference>
<proteinExistence type="predicted"/>
<dbReference type="PANTHER" id="PTHR24113">
    <property type="entry name" value="RAN GTPASE-ACTIVATING PROTEIN 1"/>
    <property type="match status" value="1"/>
</dbReference>
<dbReference type="InterPro" id="IPR027038">
    <property type="entry name" value="RanGap"/>
</dbReference>
<dbReference type="Proteomes" id="UP001232163">
    <property type="component" value="Unassembled WGS sequence"/>
</dbReference>
<dbReference type="InterPro" id="IPR001611">
    <property type="entry name" value="Leu-rich_rpt"/>
</dbReference>
<evidence type="ECO:0000313" key="1">
    <source>
        <dbReference type="EMBL" id="MDP9766614.1"/>
    </source>
</evidence>
<organism evidence="1 2">
    <name type="scientific">Deinococcus enclensis</name>
    <dbReference type="NCBI Taxonomy" id="1049582"/>
    <lineage>
        <taxon>Bacteria</taxon>
        <taxon>Thermotogati</taxon>
        <taxon>Deinococcota</taxon>
        <taxon>Deinococci</taxon>
        <taxon>Deinococcales</taxon>
        <taxon>Deinococcaceae</taxon>
        <taxon>Deinococcus</taxon>
    </lineage>
</organism>
<dbReference type="EMBL" id="JAURUR010000039">
    <property type="protein sequence ID" value="MDP9766614.1"/>
    <property type="molecule type" value="Genomic_DNA"/>
</dbReference>
<dbReference type="Gene3D" id="3.80.10.10">
    <property type="entry name" value="Ribonuclease Inhibitor"/>
    <property type="match status" value="2"/>
</dbReference>
<sequence length="365" mass="37836">MAEAQVQVQCPVQEVPVPDLEAFAPLLERLQTGQPVLADEVFARGTLRADGRLDLCKQAAGVQGCQAVTEALKGTNVVQSLLLGTNGIGDEGAAHVAELLEARPLRTVYLGCNLIGASGTAALADAVQKQPEVRALWLKRNPIGPEGARTLAGLLRTTSTLRTLDVVHTGIGDEGARLILQALTGGNESLEYLYLSGNALTPALLPDLTEVLARHPSLKGLYLSVNAWGDAGALGLAQALTGNTTLDVLGLASGGIGDEGLAALLDAAAVHPHLQALDLGDAPSARALGASPNVTGPLTQQAVRRVLTEPGALRALHLPRLTNAASLLEQAPPRLTVRITGQAGTAGQEPWPVHPDAADIRSVYR</sequence>
<evidence type="ECO:0000313" key="2">
    <source>
        <dbReference type="Proteomes" id="UP001232163"/>
    </source>
</evidence>
<protein>
    <submittedName>
        <fullName evidence="1">Ran GTPase-activating protein (RanGAP) involved in mRNA processing and transport</fullName>
    </submittedName>
</protein>
<dbReference type="InterPro" id="IPR032675">
    <property type="entry name" value="LRR_dom_sf"/>
</dbReference>
<dbReference type="SUPFAM" id="SSF52047">
    <property type="entry name" value="RNI-like"/>
    <property type="match status" value="1"/>
</dbReference>
<name>A0ABT9MJF9_9DEIO</name>
<keyword evidence="2" id="KW-1185">Reference proteome</keyword>
<gene>
    <name evidence="1" type="ORF">QO006_004081</name>
</gene>
<dbReference type="RefSeq" id="WP_307470080.1">
    <property type="nucleotide sequence ID" value="NZ_JAURUR010000039.1"/>
</dbReference>
<comment type="caution">
    <text evidence="1">The sequence shown here is derived from an EMBL/GenBank/DDBJ whole genome shotgun (WGS) entry which is preliminary data.</text>
</comment>
<accession>A0ABT9MJF9</accession>
<reference evidence="1 2" key="1">
    <citation type="submission" date="2023-07" db="EMBL/GenBank/DDBJ databases">
        <title>Genomic Encyclopedia of Type Strains, Phase IV (KMG-IV): sequencing the most valuable type-strain genomes for metagenomic binning, comparative biology and taxonomic classification.</title>
        <authorList>
            <person name="Goeker M."/>
        </authorList>
    </citation>
    <scope>NUCLEOTIDE SEQUENCE [LARGE SCALE GENOMIC DNA]</scope>
    <source>
        <strain evidence="1 2">NIO-1023</strain>
    </source>
</reference>